<organism evidence="1 2">
    <name type="scientific">Belnapia rosea</name>
    <dbReference type="NCBI Taxonomy" id="938405"/>
    <lineage>
        <taxon>Bacteria</taxon>
        <taxon>Pseudomonadati</taxon>
        <taxon>Pseudomonadota</taxon>
        <taxon>Alphaproteobacteria</taxon>
        <taxon>Acetobacterales</taxon>
        <taxon>Roseomonadaceae</taxon>
        <taxon>Belnapia</taxon>
    </lineage>
</organism>
<dbReference type="EMBL" id="FMZX01000027">
    <property type="protein sequence ID" value="SDE30411.1"/>
    <property type="molecule type" value="Genomic_DNA"/>
</dbReference>
<name>A0A1G7BTF0_9PROT</name>
<protein>
    <submittedName>
        <fullName evidence="1">Uncharacterized protein</fullName>
    </submittedName>
</protein>
<evidence type="ECO:0000313" key="2">
    <source>
        <dbReference type="Proteomes" id="UP000198925"/>
    </source>
</evidence>
<gene>
    <name evidence="1" type="ORF">SAMN04487779_102720</name>
</gene>
<proteinExistence type="predicted"/>
<keyword evidence="2" id="KW-1185">Reference proteome</keyword>
<dbReference type="AlphaFoldDB" id="A0A1G7BTF0"/>
<dbReference type="RefSeq" id="WP_143018282.1">
    <property type="nucleotide sequence ID" value="NZ_FMZX01000027.1"/>
</dbReference>
<accession>A0A1G7BTF0</accession>
<dbReference type="Proteomes" id="UP000198925">
    <property type="component" value="Unassembled WGS sequence"/>
</dbReference>
<sequence>MSLHQLVDLPVEVRHGLQSLKHHYSDQQMIEIRGNEIEVNWSPKVWYTRSLLLPLIVLTTAIDPGAAQARWAGVRFAQALATAPDLDGPQKDVVASMASVEPPAPDNFDRFSWRWGHLADELCEWIDRHSLEGSTVTVDRRRLTSGSLDAHYAVRPVVAKDEMPVILRKLPEVRALAGVAVLCLYDPDVAHSVFKRQAKLNPPVVDAILLLKEDSGSYDNLLRMVAAYRGW</sequence>
<reference evidence="1 2" key="1">
    <citation type="submission" date="2016-10" db="EMBL/GenBank/DDBJ databases">
        <authorList>
            <person name="de Groot N.N."/>
        </authorList>
    </citation>
    <scope>NUCLEOTIDE SEQUENCE [LARGE SCALE GENOMIC DNA]</scope>
    <source>
        <strain evidence="1 2">CPCC 100156</strain>
    </source>
</reference>
<evidence type="ECO:0000313" key="1">
    <source>
        <dbReference type="EMBL" id="SDE30411.1"/>
    </source>
</evidence>